<dbReference type="EMBL" id="OCNE01000020">
    <property type="protein sequence ID" value="SOD65051.1"/>
    <property type="molecule type" value="Genomic_DNA"/>
</dbReference>
<evidence type="ECO:0000256" key="1">
    <source>
        <dbReference type="SAM" id="MobiDB-lite"/>
    </source>
</evidence>
<sequence>MVRTIRMGLAGGTLAITAVLGTLGCDLDRAVDCGRLALDVSSSVETLGRAIDGDDPTGFVDAADEAERDLDELTDDVSDTDVRAAAESVGDALANVRDGVADGESPDLSPLSDAADELTSACAS</sequence>
<feature type="region of interest" description="Disordered" evidence="1">
    <location>
        <begin position="96"/>
        <end position="124"/>
    </location>
</feature>
<protein>
    <recommendedName>
        <fullName evidence="4">Secreted protein</fullName>
    </recommendedName>
</protein>
<dbReference type="Proteomes" id="UP000219072">
    <property type="component" value="Unassembled WGS sequence"/>
</dbReference>
<reference evidence="2 3" key="1">
    <citation type="submission" date="2017-09" db="EMBL/GenBank/DDBJ databases">
        <authorList>
            <person name="Ehlers B."/>
            <person name="Leendertz F.H."/>
        </authorList>
    </citation>
    <scope>NUCLEOTIDE SEQUENCE [LARGE SCALE GENOMIC DNA]</scope>
    <source>
        <strain evidence="2 3">CGMCC 4.7095</strain>
    </source>
</reference>
<name>A0A286E2D6_9ACTN</name>
<dbReference type="OrthoDB" id="4229382at2"/>
<dbReference type="PROSITE" id="PS51257">
    <property type="entry name" value="PROKAR_LIPOPROTEIN"/>
    <property type="match status" value="1"/>
</dbReference>
<keyword evidence="3" id="KW-1185">Reference proteome</keyword>
<evidence type="ECO:0000313" key="3">
    <source>
        <dbReference type="Proteomes" id="UP000219072"/>
    </source>
</evidence>
<dbReference type="AlphaFoldDB" id="A0A286E2D6"/>
<evidence type="ECO:0008006" key="4">
    <source>
        <dbReference type="Google" id="ProtNLM"/>
    </source>
</evidence>
<evidence type="ECO:0000313" key="2">
    <source>
        <dbReference type="EMBL" id="SOD65051.1"/>
    </source>
</evidence>
<organism evidence="2 3">
    <name type="scientific">Streptomyces zhaozhouensis</name>
    <dbReference type="NCBI Taxonomy" id="1300267"/>
    <lineage>
        <taxon>Bacteria</taxon>
        <taxon>Bacillati</taxon>
        <taxon>Actinomycetota</taxon>
        <taxon>Actinomycetes</taxon>
        <taxon>Kitasatosporales</taxon>
        <taxon>Streptomycetaceae</taxon>
        <taxon>Streptomyces</taxon>
    </lineage>
</organism>
<dbReference type="RefSeq" id="WP_097233300.1">
    <property type="nucleotide sequence ID" value="NZ_OCNE01000020.1"/>
</dbReference>
<accession>A0A286E2D6</accession>
<gene>
    <name evidence="2" type="ORF">SAMN06297387_12073</name>
</gene>
<proteinExistence type="predicted"/>